<dbReference type="EMBL" id="BMAW01047059">
    <property type="protein sequence ID" value="GFS58910.1"/>
    <property type="molecule type" value="Genomic_DNA"/>
</dbReference>
<accession>A0A8X6MJJ7</accession>
<reference evidence="1" key="1">
    <citation type="submission" date="2020-08" db="EMBL/GenBank/DDBJ databases">
        <title>Multicomponent nature underlies the extraordinary mechanical properties of spider dragline silk.</title>
        <authorList>
            <person name="Kono N."/>
            <person name="Nakamura H."/>
            <person name="Mori M."/>
            <person name="Yoshida Y."/>
            <person name="Ohtoshi R."/>
            <person name="Malay A.D."/>
            <person name="Moran D.A.P."/>
            <person name="Tomita M."/>
            <person name="Numata K."/>
            <person name="Arakawa K."/>
        </authorList>
    </citation>
    <scope>NUCLEOTIDE SEQUENCE</scope>
</reference>
<evidence type="ECO:0000313" key="1">
    <source>
        <dbReference type="EMBL" id="GFS58910.1"/>
    </source>
</evidence>
<dbReference type="AlphaFoldDB" id="A0A8X6MJJ7"/>
<protein>
    <submittedName>
        <fullName evidence="1">Integrase_H2C2 domain-containing protein</fullName>
    </submittedName>
</protein>
<dbReference type="PANTHER" id="PTHR47331">
    <property type="entry name" value="PHD-TYPE DOMAIN-CONTAINING PROTEIN"/>
    <property type="match status" value="1"/>
</dbReference>
<evidence type="ECO:0000313" key="2">
    <source>
        <dbReference type="Proteomes" id="UP000887013"/>
    </source>
</evidence>
<organism evidence="1 2">
    <name type="scientific">Nephila pilipes</name>
    <name type="common">Giant wood spider</name>
    <name type="synonym">Nephila maculata</name>
    <dbReference type="NCBI Taxonomy" id="299642"/>
    <lineage>
        <taxon>Eukaryota</taxon>
        <taxon>Metazoa</taxon>
        <taxon>Ecdysozoa</taxon>
        <taxon>Arthropoda</taxon>
        <taxon>Chelicerata</taxon>
        <taxon>Arachnida</taxon>
        <taxon>Araneae</taxon>
        <taxon>Araneomorphae</taxon>
        <taxon>Entelegynae</taxon>
        <taxon>Araneoidea</taxon>
        <taxon>Nephilidae</taxon>
        <taxon>Nephila</taxon>
    </lineage>
</organism>
<gene>
    <name evidence="1" type="primary">AVEN_66881_1</name>
    <name evidence="1" type="ORF">NPIL_211601</name>
</gene>
<sequence>MAGSQIWNLAPYLQDGLLRVKGCLDQSELTGEEKLPTLLPRSKYTNLLILREHNELFSSGITDTLCRLRERFWSPKSRELVKCVLKSCLVPRKYSAKYARLGNCLETGTVTMVGRLVTLEELSAILTEILSLINNRPTSYDCDDMSKRRALIPSHFLLPNHRDG</sequence>
<dbReference type="OrthoDB" id="6769745at2759"/>
<dbReference type="Proteomes" id="UP000887013">
    <property type="component" value="Unassembled WGS sequence"/>
</dbReference>
<keyword evidence="2" id="KW-1185">Reference proteome</keyword>
<comment type="caution">
    <text evidence="1">The sequence shown here is derived from an EMBL/GenBank/DDBJ whole genome shotgun (WGS) entry which is preliminary data.</text>
</comment>
<name>A0A8X6MJJ7_NEPPI</name>
<proteinExistence type="predicted"/>